<dbReference type="InParanoid" id="B9SDB1"/>
<feature type="domain" description="DNA-repair protein Xrcc1 N-terminal" evidence="1">
    <location>
        <begin position="15"/>
        <end position="90"/>
    </location>
</feature>
<reference evidence="3" key="1">
    <citation type="journal article" date="2010" name="Nat. Biotechnol.">
        <title>Draft genome sequence of the oilseed species Ricinus communis.</title>
        <authorList>
            <person name="Chan A.P."/>
            <person name="Crabtree J."/>
            <person name="Zhao Q."/>
            <person name="Lorenzi H."/>
            <person name="Orvis J."/>
            <person name="Puiu D."/>
            <person name="Melake-Berhan A."/>
            <person name="Jones K.M."/>
            <person name="Redman J."/>
            <person name="Chen G."/>
            <person name="Cahoon E.B."/>
            <person name="Gedil M."/>
            <person name="Stanke M."/>
            <person name="Haas B.J."/>
            <person name="Wortman J.R."/>
            <person name="Fraser-Liggett C.M."/>
            <person name="Ravel J."/>
            <person name="Rabinowicz P.D."/>
        </authorList>
    </citation>
    <scope>NUCLEOTIDE SEQUENCE [LARGE SCALE GENOMIC DNA]</scope>
    <source>
        <strain evidence="3">cv. Hale</strain>
    </source>
</reference>
<dbReference type="GO" id="GO:0005634">
    <property type="term" value="C:nucleus"/>
    <property type="evidence" value="ECO:0007669"/>
    <property type="project" value="InterPro"/>
</dbReference>
<dbReference type="InterPro" id="IPR008979">
    <property type="entry name" value="Galactose-bd-like_sf"/>
</dbReference>
<evidence type="ECO:0000313" key="3">
    <source>
        <dbReference type="Proteomes" id="UP000008311"/>
    </source>
</evidence>
<dbReference type="PANTHER" id="PTHR35833">
    <property type="entry name" value="GALACTOSE-BINDING DOMAIN-LIKE, ARMADILLO-TYPE FOLD PROTEIN-RELATED"/>
    <property type="match status" value="1"/>
</dbReference>
<dbReference type="Pfam" id="PF01834">
    <property type="entry name" value="XRCC1_N"/>
    <property type="match status" value="1"/>
</dbReference>
<protein>
    <recommendedName>
        <fullName evidence="1">DNA-repair protein Xrcc1 N-terminal domain-containing protein</fullName>
    </recommendedName>
</protein>
<dbReference type="GO" id="GO:0003684">
    <property type="term" value="F:damaged DNA binding"/>
    <property type="evidence" value="ECO:0007669"/>
    <property type="project" value="InterPro"/>
</dbReference>
<dbReference type="AlphaFoldDB" id="B9SDB1"/>
<dbReference type="GO" id="GO:0000012">
    <property type="term" value="P:single strand break repair"/>
    <property type="evidence" value="ECO:0007669"/>
    <property type="project" value="InterPro"/>
</dbReference>
<dbReference type="EMBL" id="EQ973927">
    <property type="protein sequence ID" value="EEF38348.1"/>
    <property type="molecule type" value="Genomic_DNA"/>
</dbReference>
<dbReference type="InterPro" id="IPR002706">
    <property type="entry name" value="Xrcc1_N"/>
</dbReference>
<dbReference type="Proteomes" id="UP000008311">
    <property type="component" value="Unassembled WGS sequence"/>
</dbReference>
<sequence length="109" mass="12636">MEIELEPRVKPLSYKVKGMSRESPSQKASHILDTDLRSHWSTGTNTKEWILLELDEPCLLSHLRIYNKSVLEWEISVGLRYKVSQSHYDLRLMLQTAVQGLPAIGFLRK</sequence>
<evidence type="ECO:0000313" key="2">
    <source>
        <dbReference type="EMBL" id="EEF38348.1"/>
    </source>
</evidence>
<evidence type="ECO:0000259" key="1">
    <source>
        <dbReference type="Pfam" id="PF01834"/>
    </source>
</evidence>
<proteinExistence type="predicted"/>
<dbReference type="PANTHER" id="PTHR35833:SF1">
    <property type="entry name" value="GALACTOSE-BINDING DOMAIN-CONTAINING PROTEIN"/>
    <property type="match status" value="1"/>
</dbReference>
<dbReference type="Gene3D" id="2.60.120.260">
    <property type="entry name" value="Galactose-binding domain-like"/>
    <property type="match status" value="1"/>
</dbReference>
<keyword evidence="3" id="KW-1185">Reference proteome</keyword>
<dbReference type="eggNOG" id="ENOG502QQZW">
    <property type="taxonomic scope" value="Eukaryota"/>
</dbReference>
<name>B9SDB1_RICCO</name>
<organism evidence="2 3">
    <name type="scientific">Ricinus communis</name>
    <name type="common">Castor bean</name>
    <dbReference type="NCBI Taxonomy" id="3988"/>
    <lineage>
        <taxon>Eukaryota</taxon>
        <taxon>Viridiplantae</taxon>
        <taxon>Streptophyta</taxon>
        <taxon>Embryophyta</taxon>
        <taxon>Tracheophyta</taxon>
        <taxon>Spermatophyta</taxon>
        <taxon>Magnoliopsida</taxon>
        <taxon>eudicotyledons</taxon>
        <taxon>Gunneridae</taxon>
        <taxon>Pentapetalae</taxon>
        <taxon>rosids</taxon>
        <taxon>fabids</taxon>
        <taxon>Malpighiales</taxon>
        <taxon>Euphorbiaceae</taxon>
        <taxon>Acalyphoideae</taxon>
        <taxon>Acalypheae</taxon>
        <taxon>Ricinus</taxon>
    </lineage>
</organism>
<accession>B9SDB1</accession>
<dbReference type="SUPFAM" id="SSF49785">
    <property type="entry name" value="Galactose-binding domain-like"/>
    <property type="match status" value="1"/>
</dbReference>
<dbReference type="STRING" id="3988.B9SDB1"/>
<gene>
    <name evidence="2" type="ORF">RCOM_1515770</name>
</gene>